<comment type="caution">
    <text evidence="1">The sequence shown here is derived from an EMBL/GenBank/DDBJ whole genome shotgun (WGS) entry which is preliminary data.</text>
</comment>
<evidence type="ECO:0000313" key="1">
    <source>
        <dbReference type="EMBL" id="KAK3785197.1"/>
    </source>
</evidence>
<protein>
    <submittedName>
        <fullName evidence="1">Uncharacterized protein</fullName>
    </submittedName>
</protein>
<dbReference type="Proteomes" id="UP001283361">
    <property type="component" value="Unassembled WGS sequence"/>
</dbReference>
<dbReference type="EMBL" id="JAWDGP010002163">
    <property type="protein sequence ID" value="KAK3785197.1"/>
    <property type="molecule type" value="Genomic_DNA"/>
</dbReference>
<dbReference type="AlphaFoldDB" id="A0AAE1ACQ4"/>
<keyword evidence="2" id="KW-1185">Reference proteome</keyword>
<accession>A0AAE1ACQ4</accession>
<proteinExistence type="predicted"/>
<evidence type="ECO:0000313" key="2">
    <source>
        <dbReference type="Proteomes" id="UP001283361"/>
    </source>
</evidence>
<reference evidence="1" key="1">
    <citation type="journal article" date="2023" name="G3 (Bethesda)">
        <title>A reference genome for the long-term kleptoplast-retaining sea slug Elysia crispata morphotype clarki.</title>
        <authorList>
            <person name="Eastman K.E."/>
            <person name="Pendleton A.L."/>
            <person name="Shaikh M.A."/>
            <person name="Suttiyut T."/>
            <person name="Ogas R."/>
            <person name="Tomko P."/>
            <person name="Gavelis G."/>
            <person name="Widhalm J.R."/>
            <person name="Wisecaver J.H."/>
        </authorList>
    </citation>
    <scope>NUCLEOTIDE SEQUENCE</scope>
    <source>
        <strain evidence="1">ECLA1</strain>
    </source>
</reference>
<sequence>MWWDRSHTRVHRAQKVRLKTRKTGKLSPKCEEAVQHAYDITPDEDVDITPVVADHTKESVEIATEALDEELTPEQSAVLGTINDPPLDL</sequence>
<name>A0AAE1ACQ4_9GAST</name>
<organism evidence="1 2">
    <name type="scientific">Elysia crispata</name>
    <name type="common">lettuce slug</name>
    <dbReference type="NCBI Taxonomy" id="231223"/>
    <lineage>
        <taxon>Eukaryota</taxon>
        <taxon>Metazoa</taxon>
        <taxon>Spiralia</taxon>
        <taxon>Lophotrochozoa</taxon>
        <taxon>Mollusca</taxon>
        <taxon>Gastropoda</taxon>
        <taxon>Heterobranchia</taxon>
        <taxon>Euthyneura</taxon>
        <taxon>Panpulmonata</taxon>
        <taxon>Sacoglossa</taxon>
        <taxon>Placobranchoidea</taxon>
        <taxon>Plakobranchidae</taxon>
        <taxon>Elysia</taxon>
    </lineage>
</organism>
<gene>
    <name evidence="1" type="ORF">RRG08_024296</name>
</gene>